<reference evidence="3 4" key="1">
    <citation type="submission" date="2018-10" db="EMBL/GenBank/DDBJ databases">
        <title>Xanthobacter tagetidis genome sequencing and assembly.</title>
        <authorList>
            <person name="Maclea K.S."/>
            <person name="Goen A.E."/>
            <person name="Fatima S.A."/>
        </authorList>
    </citation>
    <scope>NUCLEOTIDE SEQUENCE [LARGE SCALE GENOMIC DNA]</scope>
    <source>
        <strain evidence="3 4">ATCC 700314</strain>
    </source>
</reference>
<keyword evidence="1" id="KW-0732">Signal</keyword>
<dbReference type="Proteomes" id="UP000269692">
    <property type="component" value="Unassembled WGS sequence"/>
</dbReference>
<organism evidence="3 4">
    <name type="scientific">Xanthobacter tagetidis</name>
    <dbReference type="NCBI Taxonomy" id="60216"/>
    <lineage>
        <taxon>Bacteria</taxon>
        <taxon>Pseudomonadati</taxon>
        <taxon>Pseudomonadota</taxon>
        <taxon>Alphaproteobacteria</taxon>
        <taxon>Hyphomicrobiales</taxon>
        <taxon>Xanthobacteraceae</taxon>
        <taxon>Xanthobacter</taxon>
    </lineage>
</organism>
<name>A0A3L7A4Z1_9HYPH</name>
<dbReference type="PANTHER" id="PTHR37549">
    <property type="entry name" value="LIPOPROTEIN LPRI"/>
    <property type="match status" value="1"/>
</dbReference>
<feature type="domain" description="Lysozyme inhibitor LprI-like N-terminal" evidence="2">
    <location>
        <begin position="31"/>
        <end position="106"/>
    </location>
</feature>
<feature type="signal peptide" evidence="1">
    <location>
        <begin position="1"/>
        <end position="24"/>
    </location>
</feature>
<proteinExistence type="predicted"/>
<keyword evidence="4" id="KW-1185">Reference proteome</keyword>
<dbReference type="Pfam" id="PF07007">
    <property type="entry name" value="LprI"/>
    <property type="match status" value="1"/>
</dbReference>
<dbReference type="InterPro" id="IPR009739">
    <property type="entry name" value="LprI-like_N"/>
</dbReference>
<evidence type="ECO:0000259" key="2">
    <source>
        <dbReference type="Pfam" id="PF07007"/>
    </source>
</evidence>
<dbReference type="Gene3D" id="1.20.1270.180">
    <property type="match status" value="1"/>
</dbReference>
<dbReference type="OrthoDB" id="427567at2"/>
<dbReference type="EMBL" id="RCTF01000015">
    <property type="protein sequence ID" value="RLP75413.1"/>
    <property type="molecule type" value="Genomic_DNA"/>
</dbReference>
<sequence>MTRSARFPLTVLALVALLAGAAPAAAQSFSCATNTGPDERAICADCGLAQLDVKLAVMYEVLTKTSGMGVRADLREAQRAWLSTRAACGGNVSCLTGAYQTRIAALQASLDEFYSRGPF</sequence>
<comment type="caution">
    <text evidence="3">The sequence shown here is derived from an EMBL/GenBank/DDBJ whole genome shotgun (WGS) entry which is preliminary data.</text>
</comment>
<dbReference type="GO" id="GO:0005576">
    <property type="term" value="C:extracellular region"/>
    <property type="evidence" value="ECO:0007669"/>
    <property type="project" value="TreeGrafter"/>
</dbReference>
<evidence type="ECO:0000256" key="1">
    <source>
        <dbReference type="SAM" id="SignalP"/>
    </source>
</evidence>
<protein>
    <submittedName>
        <fullName evidence="3">DUF1311 domain-containing protein</fullName>
    </submittedName>
</protein>
<gene>
    <name evidence="3" type="ORF">D9R14_16735</name>
</gene>
<evidence type="ECO:0000313" key="3">
    <source>
        <dbReference type="EMBL" id="RLP75413.1"/>
    </source>
</evidence>
<dbReference type="RefSeq" id="WP_121624487.1">
    <property type="nucleotide sequence ID" value="NZ_JACIIW010000005.1"/>
</dbReference>
<evidence type="ECO:0000313" key="4">
    <source>
        <dbReference type="Proteomes" id="UP000269692"/>
    </source>
</evidence>
<feature type="chain" id="PRO_5018258957" evidence="1">
    <location>
        <begin position="25"/>
        <end position="119"/>
    </location>
</feature>
<dbReference type="InterPro" id="IPR052755">
    <property type="entry name" value="Lysozyme_Inhibitor_LprI"/>
</dbReference>
<dbReference type="PANTHER" id="PTHR37549:SF1">
    <property type="entry name" value="LIPOPROTEIN LPRI"/>
    <property type="match status" value="1"/>
</dbReference>
<dbReference type="AlphaFoldDB" id="A0A3L7A4Z1"/>
<accession>A0A3L7A4Z1</accession>